<dbReference type="OrthoDB" id="5966397at2759"/>
<feature type="compositionally biased region" description="Polar residues" evidence="1">
    <location>
        <begin position="158"/>
        <end position="173"/>
    </location>
</feature>
<dbReference type="Proteomes" id="UP000225706">
    <property type="component" value="Unassembled WGS sequence"/>
</dbReference>
<keyword evidence="3" id="KW-1185">Reference proteome</keyword>
<proteinExistence type="predicted"/>
<evidence type="ECO:0000313" key="2">
    <source>
        <dbReference type="EMBL" id="PFX19419.1"/>
    </source>
</evidence>
<comment type="caution">
    <text evidence="2">The sequence shown here is derived from an EMBL/GenBank/DDBJ whole genome shotgun (WGS) entry which is preliminary data.</text>
</comment>
<organism evidence="2 3">
    <name type="scientific">Stylophora pistillata</name>
    <name type="common">Smooth cauliflower coral</name>
    <dbReference type="NCBI Taxonomy" id="50429"/>
    <lineage>
        <taxon>Eukaryota</taxon>
        <taxon>Metazoa</taxon>
        <taxon>Cnidaria</taxon>
        <taxon>Anthozoa</taxon>
        <taxon>Hexacorallia</taxon>
        <taxon>Scleractinia</taxon>
        <taxon>Astrocoeniina</taxon>
        <taxon>Pocilloporidae</taxon>
        <taxon>Stylophora</taxon>
    </lineage>
</organism>
<dbReference type="Gene3D" id="3.30.40.10">
    <property type="entry name" value="Zinc/RING finger domain, C3HC4 (zinc finger)"/>
    <property type="match status" value="1"/>
</dbReference>
<dbReference type="SUPFAM" id="SSF57850">
    <property type="entry name" value="RING/U-box"/>
    <property type="match status" value="1"/>
</dbReference>
<gene>
    <name evidence="2" type="ORF">AWC38_SpisGene16195</name>
</gene>
<reference evidence="3" key="1">
    <citation type="journal article" date="2017" name="bioRxiv">
        <title>Comparative analysis of the genomes of Stylophora pistillata and Acropora digitifera provides evidence for extensive differences between species of corals.</title>
        <authorList>
            <person name="Voolstra C.R."/>
            <person name="Li Y."/>
            <person name="Liew Y.J."/>
            <person name="Baumgarten S."/>
            <person name="Zoccola D."/>
            <person name="Flot J.-F."/>
            <person name="Tambutte S."/>
            <person name="Allemand D."/>
            <person name="Aranda M."/>
        </authorList>
    </citation>
    <scope>NUCLEOTIDE SEQUENCE [LARGE SCALE GENOMIC DNA]</scope>
</reference>
<name>A0A2B4RRJ5_STYPI</name>
<protein>
    <submittedName>
        <fullName evidence="2">Uncharacterized protein</fullName>
    </submittedName>
</protein>
<dbReference type="AlphaFoldDB" id="A0A2B4RRJ5"/>
<accession>A0A2B4RRJ5</accession>
<evidence type="ECO:0000313" key="3">
    <source>
        <dbReference type="Proteomes" id="UP000225706"/>
    </source>
</evidence>
<dbReference type="EMBL" id="LSMT01000362">
    <property type="protein sequence ID" value="PFX19419.1"/>
    <property type="molecule type" value="Genomic_DNA"/>
</dbReference>
<dbReference type="InterPro" id="IPR013083">
    <property type="entry name" value="Znf_RING/FYVE/PHD"/>
</dbReference>
<sequence>MAAGQNVPELGGYDFEFTSKVPEELESPVCQLTMKDPIQIEGCGHRFCSLMQRGFVEFPRNRAKSHLESHMESPLSLALCSLEITQNQVKHPSKRIERLTSTLSEQSQQLNDQSQHGYIDRQIYGQRYKPVTNDGAIDVICKRSFIANGKSNVYCTRSGATDTTIDGPSSTSSKADKGNK</sequence>
<evidence type="ECO:0000256" key="1">
    <source>
        <dbReference type="SAM" id="MobiDB-lite"/>
    </source>
</evidence>
<feature type="region of interest" description="Disordered" evidence="1">
    <location>
        <begin position="158"/>
        <end position="180"/>
    </location>
</feature>